<protein>
    <recommendedName>
        <fullName evidence="1">AAA-ATPase-like domain-containing protein</fullName>
    </recommendedName>
</protein>
<sequence>MILTRRSFLRLGWCSPRASLPNICQISSLRHLQHQPLPCMVRLTANARGLSTARLLPQKQQKSSLRIRSDTIEAFPRCSESNFSELRANKRFAYFDRTRYVSVLDSIHARAILFLRPRRFGKSLTLSMLEHFHGVQHRAQYGELFKDLDVDKDVKENKVTPGQYLILKFNFAEVRRTRDLNEADQGLAKNIIGNLEEFYGDYYSYLGGSLGQMISENINQGDAIHSLRNLVGIVDHTLYEVKNRGDSKNPLANVKGIYLLADEYDSFSNEDFWATVKGMMGLPYGIDRCFITGISPLSLADHINGGFNISVNMSFEEGVAGLCGLSRADVEETLERICESKTDVEGHLARLMKYANGYHFCSYRKSEPVFNTDTSLEYLQASC</sequence>
<dbReference type="PANTHER" id="PTHR34825:SF2">
    <property type="entry name" value="AAA-ATPASE-LIKE DOMAIN-CONTAINING PROTEIN"/>
    <property type="match status" value="1"/>
</dbReference>
<name>A0A3N4J036_9PEZI</name>
<keyword evidence="3" id="KW-1185">Reference proteome</keyword>
<dbReference type="Proteomes" id="UP000276215">
    <property type="component" value="Unassembled WGS sequence"/>
</dbReference>
<evidence type="ECO:0000313" key="2">
    <source>
        <dbReference type="EMBL" id="RPA91762.1"/>
    </source>
</evidence>
<dbReference type="AlphaFoldDB" id="A0A3N4J036"/>
<dbReference type="OrthoDB" id="2430821at2759"/>
<evidence type="ECO:0000313" key="3">
    <source>
        <dbReference type="Proteomes" id="UP000276215"/>
    </source>
</evidence>
<dbReference type="InterPro" id="IPR018631">
    <property type="entry name" value="AAA-ATPase-like_dom"/>
</dbReference>
<evidence type="ECO:0000259" key="1">
    <source>
        <dbReference type="Pfam" id="PF09820"/>
    </source>
</evidence>
<organism evidence="2 3">
    <name type="scientific">Choiromyces venosus 120613-1</name>
    <dbReference type="NCBI Taxonomy" id="1336337"/>
    <lineage>
        <taxon>Eukaryota</taxon>
        <taxon>Fungi</taxon>
        <taxon>Dikarya</taxon>
        <taxon>Ascomycota</taxon>
        <taxon>Pezizomycotina</taxon>
        <taxon>Pezizomycetes</taxon>
        <taxon>Pezizales</taxon>
        <taxon>Tuberaceae</taxon>
        <taxon>Choiromyces</taxon>
    </lineage>
</organism>
<dbReference type="EMBL" id="ML120488">
    <property type="protein sequence ID" value="RPA91762.1"/>
    <property type="molecule type" value="Genomic_DNA"/>
</dbReference>
<dbReference type="PANTHER" id="PTHR34825">
    <property type="entry name" value="CONSERVED PROTEIN, WITH A WEAK D-GALACTARATE DEHYDRATASE/ALTRONATE HYDROLASE DOMAIN"/>
    <property type="match status" value="1"/>
</dbReference>
<dbReference type="Pfam" id="PF09820">
    <property type="entry name" value="AAA-ATPase_like"/>
    <property type="match status" value="1"/>
</dbReference>
<proteinExistence type="predicted"/>
<gene>
    <name evidence="2" type="ORF">L873DRAFT_266594</name>
</gene>
<reference evidence="2 3" key="1">
    <citation type="journal article" date="2018" name="Nat. Ecol. Evol.">
        <title>Pezizomycetes genomes reveal the molecular basis of ectomycorrhizal truffle lifestyle.</title>
        <authorList>
            <person name="Murat C."/>
            <person name="Payen T."/>
            <person name="Noel B."/>
            <person name="Kuo A."/>
            <person name="Morin E."/>
            <person name="Chen J."/>
            <person name="Kohler A."/>
            <person name="Krizsan K."/>
            <person name="Balestrini R."/>
            <person name="Da Silva C."/>
            <person name="Montanini B."/>
            <person name="Hainaut M."/>
            <person name="Levati E."/>
            <person name="Barry K.W."/>
            <person name="Belfiori B."/>
            <person name="Cichocki N."/>
            <person name="Clum A."/>
            <person name="Dockter R.B."/>
            <person name="Fauchery L."/>
            <person name="Guy J."/>
            <person name="Iotti M."/>
            <person name="Le Tacon F."/>
            <person name="Lindquist E.A."/>
            <person name="Lipzen A."/>
            <person name="Malagnac F."/>
            <person name="Mello A."/>
            <person name="Molinier V."/>
            <person name="Miyauchi S."/>
            <person name="Poulain J."/>
            <person name="Riccioni C."/>
            <person name="Rubini A."/>
            <person name="Sitrit Y."/>
            <person name="Splivallo R."/>
            <person name="Traeger S."/>
            <person name="Wang M."/>
            <person name="Zifcakova L."/>
            <person name="Wipf D."/>
            <person name="Zambonelli A."/>
            <person name="Paolocci F."/>
            <person name="Nowrousian M."/>
            <person name="Ottonello S."/>
            <person name="Baldrian P."/>
            <person name="Spatafora J.W."/>
            <person name="Henrissat B."/>
            <person name="Nagy L.G."/>
            <person name="Aury J.M."/>
            <person name="Wincker P."/>
            <person name="Grigoriev I.V."/>
            <person name="Bonfante P."/>
            <person name="Martin F.M."/>
        </authorList>
    </citation>
    <scope>NUCLEOTIDE SEQUENCE [LARGE SCALE GENOMIC DNA]</scope>
    <source>
        <strain evidence="2 3">120613-1</strain>
    </source>
</reference>
<accession>A0A3N4J036</accession>
<feature type="domain" description="AAA-ATPase-like" evidence="1">
    <location>
        <begin position="81"/>
        <end position="273"/>
    </location>
</feature>